<dbReference type="Pfam" id="PF13639">
    <property type="entry name" value="zf-RING_2"/>
    <property type="match status" value="1"/>
</dbReference>
<dbReference type="GO" id="GO:0008270">
    <property type="term" value="F:zinc ion binding"/>
    <property type="evidence" value="ECO:0007669"/>
    <property type="project" value="UniProtKB-KW"/>
</dbReference>
<reference evidence="4" key="1">
    <citation type="journal article" date="2005" name="PLoS Biol.">
        <title>The genomes of Oryza sativa: a history of duplications.</title>
        <authorList>
            <person name="Yu J."/>
            <person name="Wang J."/>
            <person name="Lin W."/>
            <person name="Li S."/>
            <person name="Li H."/>
            <person name="Zhou J."/>
            <person name="Ni P."/>
            <person name="Dong W."/>
            <person name="Hu S."/>
            <person name="Zeng C."/>
            <person name="Zhang J."/>
            <person name="Zhang Y."/>
            <person name="Li R."/>
            <person name="Xu Z."/>
            <person name="Li S."/>
            <person name="Li X."/>
            <person name="Zheng H."/>
            <person name="Cong L."/>
            <person name="Lin L."/>
            <person name="Yin J."/>
            <person name="Geng J."/>
            <person name="Li G."/>
            <person name="Shi J."/>
            <person name="Liu J."/>
            <person name="Lv H."/>
            <person name="Li J."/>
            <person name="Wang J."/>
            <person name="Deng Y."/>
            <person name="Ran L."/>
            <person name="Shi X."/>
            <person name="Wang X."/>
            <person name="Wu Q."/>
            <person name="Li C."/>
            <person name="Ren X."/>
            <person name="Wang J."/>
            <person name="Wang X."/>
            <person name="Li D."/>
            <person name="Liu D."/>
            <person name="Zhang X."/>
            <person name="Ji Z."/>
            <person name="Zhao W."/>
            <person name="Sun Y."/>
            <person name="Zhang Z."/>
            <person name="Bao J."/>
            <person name="Han Y."/>
            <person name="Dong L."/>
            <person name="Ji J."/>
            <person name="Chen P."/>
            <person name="Wu S."/>
            <person name="Liu J."/>
            <person name="Xiao Y."/>
            <person name="Bu D."/>
            <person name="Tan J."/>
            <person name="Yang L."/>
            <person name="Ye C."/>
            <person name="Zhang J."/>
            <person name="Xu J."/>
            <person name="Zhou Y."/>
            <person name="Yu Y."/>
            <person name="Zhang B."/>
            <person name="Zhuang S."/>
            <person name="Wei H."/>
            <person name="Liu B."/>
            <person name="Lei M."/>
            <person name="Yu H."/>
            <person name="Li Y."/>
            <person name="Xu H."/>
            <person name="Wei S."/>
            <person name="He X."/>
            <person name="Fang L."/>
            <person name="Zhang Z."/>
            <person name="Zhang Y."/>
            <person name="Huang X."/>
            <person name="Su Z."/>
            <person name="Tong W."/>
            <person name="Li J."/>
            <person name="Tong Z."/>
            <person name="Li S."/>
            <person name="Ye J."/>
            <person name="Wang L."/>
            <person name="Fang L."/>
            <person name="Lei T."/>
            <person name="Chen C."/>
            <person name="Chen H."/>
            <person name="Xu Z."/>
            <person name="Li H."/>
            <person name="Huang H."/>
            <person name="Zhang F."/>
            <person name="Xu H."/>
            <person name="Li N."/>
            <person name="Zhao C."/>
            <person name="Li S."/>
            <person name="Dong L."/>
            <person name="Huang Y."/>
            <person name="Li L."/>
            <person name="Xi Y."/>
            <person name="Qi Q."/>
            <person name="Li W."/>
            <person name="Zhang B."/>
            <person name="Hu W."/>
            <person name="Zhang Y."/>
            <person name="Tian X."/>
            <person name="Jiao Y."/>
            <person name="Liang X."/>
            <person name="Jin J."/>
            <person name="Gao L."/>
            <person name="Zheng W."/>
            <person name="Hao B."/>
            <person name="Liu S."/>
            <person name="Wang W."/>
            <person name="Yuan L."/>
            <person name="Cao M."/>
            <person name="McDermott J."/>
            <person name="Samudrala R."/>
            <person name="Wang J."/>
            <person name="Wong G.K."/>
            <person name="Yang H."/>
        </authorList>
    </citation>
    <scope>NUCLEOTIDE SEQUENCE [LARGE SCALE GENOMIC DNA]</scope>
</reference>
<dbReference type="PANTHER" id="PTHR46798">
    <property type="entry name" value="OS09G0511500 PROTEIN"/>
    <property type="match status" value="1"/>
</dbReference>
<evidence type="ECO:0000259" key="3">
    <source>
        <dbReference type="PROSITE" id="PS50089"/>
    </source>
</evidence>
<evidence type="ECO:0000313" key="4">
    <source>
        <dbReference type="EMBL" id="EAZ45338.1"/>
    </source>
</evidence>
<dbReference type="Proteomes" id="UP000007752">
    <property type="component" value="Chromosome 9"/>
</dbReference>
<dbReference type="PROSITE" id="PS50089">
    <property type="entry name" value="ZF_RING_2"/>
    <property type="match status" value="1"/>
</dbReference>
<evidence type="ECO:0000256" key="1">
    <source>
        <dbReference type="PROSITE-ProRule" id="PRU00175"/>
    </source>
</evidence>
<organism evidence="4">
    <name type="scientific">Oryza sativa subsp. japonica</name>
    <name type="common">Rice</name>
    <dbReference type="NCBI Taxonomy" id="39947"/>
    <lineage>
        <taxon>Eukaryota</taxon>
        <taxon>Viridiplantae</taxon>
        <taxon>Streptophyta</taxon>
        <taxon>Embryophyta</taxon>
        <taxon>Tracheophyta</taxon>
        <taxon>Spermatophyta</taxon>
        <taxon>Magnoliopsida</taxon>
        <taxon>Liliopsida</taxon>
        <taxon>Poales</taxon>
        <taxon>Poaceae</taxon>
        <taxon>BOP clade</taxon>
        <taxon>Oryzoideae</taxon>
        <taxon>Oryzeae</taxon>
        <taxon>Oryzinae</taxon>
        <taxon>Oryza</taxon>
        <taxon>Oryza sativa</taxon>
    </lineage>
</organism>
<accession>A3C0J9</accession>
<proteinExistence type="predicted"/>
<feature type="region of interest" description="Disordered" evidence="2">
    <location>
        <begin position="167"/>
        <end position="187"/>
    </location>
</feature>
<dbReference type="PANTHER" id="PTHR46798:SF19">
    <property type="entry name" value="OS09G0511500 PROTEIN"/>
    <property type="match status" value="1"/>
</dbReference>
<dbReference type="InterPro" id="IPR044274">
    <property type="entry name" value="RFI2"/>
</dbReference>
<dbReference type="Gene3D" id="3.30.40.10">
    <property type="entry name" value="Zinc/RING finger domain, C3HC4 (zinc finger)"/>
    <property type="match status" value="1"/>
</dbReference>
<dbReference type="GO" id="GO:0004842">
    <property type="term" value="F:ubiquitin-protein transferase activity"/>
    <property type="evidence" value="ECO:0007669"/>
    <property type="project" value="InterPro"/>
</dbReference>
<dbReference type="SUPFAM" id="SSF57850">
    <property type="entry name" value="RING/U-box"/>
    <property type="match status" value="1"/>
</dbReference>
<gene>
    <name evidence="4" type="ORF">OsJ_29983</name>
</gene>
<keyword evidence="1" id="KW-0863">Zinc-finger</keyword>
<dbReference type="AlphaFoldDB" id="A3C0J9"/>
<dbReference type="SMART" id="SM00184">
    <property type="entry name" value="RING"/>
    <property type="match status" value="1"/>
</dbReference>
<keyword evidence="1" id="KW-0862">Zinc</keyword>
<dbReference type="InterPro" id="IPR001841">
    <property type="entry name" value="Znf_RING"/>
</dbReference>
<sequence>MAFAAEPMDLEVSPDSSPAAAAAAAVCSICLDAVACGDGVAARSTARLQCGHEFHLDCIGSAFNAKGVMQCPNCRNIEKGHWLYGNESQPCSHSDTGDWLNGETFDYPFSFEFGWCPFNTPLTSVFGESESEPNPCFPVYEKWTVLEYIGSLHGFHHPMYAPSSSTASTESIPFHQRPTGTEGHATTDLRNTQVFNESEPRNHEREQQYLGSVQMPGTLNHSTAPFGIGMPRYDGGNQQRLRPHMHDNSLFHRPTARRASNLAHLRSLTAASETRGHGHGMTSHAVQQTIPSSMASNPQPPATRRVRPRALSITSFIAASSSAEIRAPHDFPLTETASTTNGNIRNGVGAPRHANQSYSWSSETFWPQTGEPHWWSPMAPVHNRSYDNFSGRSATELLSIYGAQNGLPTPRFL</sequence>
<feature type="domain" description="RING-type" evidence="3">
    <location>
        <begin position="27"/>
        <end position="75"/>
    </location>
</feature>
<reference evidence="4" key="2">
    <citation type="submission" date="2008-12" db="EMBL/GenBank/DDBJ databases">
        <title>Improved gene annotation of the rice (Oryza sativa) genomes.</title>
        <authorList>
            <person name="Wang J."/>
            <person name="Li R."/>
            <person name="Fan W."/>
            <person name="Huang Q."/>
            <person name="Zhang J."/>
            <person name="Zhou Y."/>
            <person name="Hu Y."/>
            <person name="Zi S."/>
            <person name="Li J."/>
            <person name="Ni P."/>
            <person name="Zheng H."/>
            <person name="Zhang Y."/>
            <person name="Zhao M."/>
            <person name="Hao Q."/>
            <person name="McDermott J."/>
            <person name="Samudrala R."/>
            <person name="Kristiansen K."/>
            <person name="Wong G.K.-S."/>
        </authorList>
    </citation>
    <scope>NUCLEOTIDE SEQUENCE</scope>
</reference>
<dbReference type="InterPro" id="IPR013083">
    <property type="entry name" value="Znf_RING/FYVE/PHD"/>
</dbReference>
<dbReference type="EMBL" id="CM000146">
    <property type="protein sequence ID" value="EAZ45338.1"/>
    <property type="molecule type" value="Genomic_DNA"/>
</dbReference>
<protein>
    <recommendedName>
        <fullName evidence="3">RING-type domain-containing protein</fullName>
    </recommendedName>
</protein>
<evidence type="ECO:0000256" key="2">
    <source>
        <dbReference type="SAM" id="MobiDB-lite"/>
    </source>
</evidence>
<name>A3C0J9_ORYSJ</name>
<keyword evidence="1" id="KW-0479">Metal-binding</keyword>